<feature type="transmembrane region" description="Helical" evidence="5">
    <location>
        <begin position="21"/>
        <end position="48"/>
    </location>
</feature>
<evidence type="ECO:0000256" key="4">
    <source>
        <dbReference type="ARBA" id="ARBA00023136"/>
    </source>
</evidence>
<feature type="transmembrane region" description="Helical" evidence="5">
    <location>
        <begin position="87"/>
        <end position="105"/>
    </location>
</feature>
<dbReference type="PANTHER" id="PTHR23508">
    <property type="entry name" value="CARBOXYLIC ACID TRANSPORTER PROTEIN HOMOLOG"/>
    <property type="match status" value="1"/>
</dbReference>
<dbReference type="GO" id="GO:0005886">
    <property type="term" value="C:plasma membrane"/>
    <property type="evidence" value="ECO:0007669"/>
    <property type="project" value="TreeGrafter"/>
</dbReference>
<dbReference type="PROSITE" id="PS00217">
    <property type="entry name" value="SUGAR_TRANSPORT_2"/>
    <property type="match status" value="1"/>
</dbReference>
<feature type="transmembrane region" description="Helical" evidence="5">
    <location>
        <begin position="321"/>
        <end position="339"/>
    </location>
</feature>
<dbReference type="SUPFAM" id="SSF103473">
    <property type="entry name" value="MFS general substrate transporter"/>
    <property type="match status" value="1"/>
</dbReference>
<dbReference type="InterPro" id="IPR020846">
    <property type="entry name" value="MFS_dom"/>
</dbReference>
<reference evidence="7 8" key="1">
    <citation type="submission" date="2018-05" db="EMBL/GenBank/DDBJ databases">
        <title>Vibrio limimaris sp. nov., isolated from marine sediment.</title>
        <authorList>
            <person name="Li C.-M."/>
        </authorList>
    </citation>
    <scope>NUCLEOTIDE SEQUENCE [LARGE SCALE GENOMIC DNA]</scope>
    <source>
        <strain evidence="7 8">E4404</strain>
    </source>
</reference>
<dbReference type="InterPro" id="IPR005829">
    <property type="entry name" value="Sugar_transporter_CS"/>
</dbReference>
<comment type="subcellular location">
    <subcellularLocation>
        <location evidence="1">Membrane</location>
        <topology evidence="1">Multi-pass membrane protein</topology>
    </subcellularLocation>
</comment>
<evidence type="ECO:0000313" key="8">
    <source>
        <dbReference type="Proteomes" id="UP000245362"/>
    </source>
</evidence>
<feature type="transmembrane region" description="Helical" evidence="5">
    <location>
        <begin position="177"/>
        <end position="194"/>
    </location>
</feature>
<name>A0A2U3B9G8_9VIBR</name>
<feature type="transmembrane region" description="Helical" evidence="5">
    <location>
        <begin position="111"/>
        <end position="134"/>
    </location>
</feature>
<dbReference type="OrthoDB" id="7066727at2"/>
<feature type="transmembrane region" description="Helical" evidence="5">
    <location>
        <begin position="253"/>
        <end position="274"/>
    </location>
</feature>
<dbReference type="GO" id="GO:0046943">
    <property type="term" value="F:carboxylic acid transmembrane transporter activity"/>
    <property type="evidence" value="ECO:0007669"/>
    <property type="project" value="TreeGrafter"/>
</dbReference>
<accession>A0A2U3B9G8</accession>
<feature type="transmembrane region" description="Helical" evidence="5">
    <location>
        <begin position="345"/>
        <end position="367"/>
    </location>
</feature>
<feature type="transmembrane region" description="Helical" evidence="5">
    <location>
        <begin position="411"/>
        <end position="432"/>
    </location>
</feature>
<comment type="caution">
    <text evidence="7">The sequence shown here is derived from an EMBL/GenBank/DDBJ whole genome shotgun (WGS) entry which is preliminary data.</text>
</comment>
<dbReference type="Pfam" id="PF07690">
    <property type="entry name" value="MFS_1"/>
    <property type="match status" value="1"/>
</dbReference>
<evidence type="ECO:0000256" key="3">
    <source>
        <dbReference type="ARBA" id="ARBA00022989"/>
    </source>
</evidence>
<keyword evidence="2 5" id="KW-0812">Transmembrane</keyword>
<proteinExistence type="predicted"/>
<feature type="domain" description="Major facilitator superfamily (MFS) profile" evidence="6">
    <location>
        <begin position="22"/>
        <end position="435"/>
    </location>
</feature>
<dbReference type="PROSITE" id="PS50850">
    <property type="entry name" value="MFS"/>
    <property type="match status" value="1"/>
</dbReference>
<dbReference type="Proteomes" id="UP000245362">
    <property type="component" value="Unassembled WGS sequence"/>
</dbReference>
<feature type="transmembrane region" description="Helical" evidence="5">
    <location>
        <begin position="387"/>
        <end position="405"/>
    </location>
</feature>
<dbReference type="InterPro" id="IPR011701">
    <property type="entry name" value="MFS"/>
</dbReference>
<dbReference type="AlphaFoldDB" id="A0A2U3B9G8"/>
<sequence>MNQVTLTKFLDGSELNKFHKTLLFICFLVISFSGYELSVFGSIVPVVIKEWDISPTQVGFIGSSAMFGMMLGAVSLGLLADRFGVKKLLLISIFIFNFFIVLATFTDSGLMFGVCRFMAGFGSGGATPIVISLLTEFSPKGSKAKMVAIAICGNQVGGMLAPFIAMHVMPQYGWEPVLWLSALPLILLPVFAKLTPESARYLAKNSPAELNTVLKKIDTNYKSRIETLDKEHPVAFEKVQPNSSYFQLFNKKYLLGTVLIGVIYTCGLLTINGVNTWLPQVMNQNGYALGSSLTFAIMLNVGTLIGTVLWATTADKVGFKALMPAIYLAGAASLFGMGIKADLFVLYLFVGLIGLFAFSAHSLVNTFTSQYYPGDVRTSGVGLANSVGRVGGMLGPILGGVLLTANVSMTVWFVTFAVPGVVAAISITIINIHKSYVEKKEKSLDLATES</sequence>
<dbReference type="Gene3D" id="1.20.1250.20">
    <property type="entry name" value="MFS general substrate transporter like domains"/>
    <property type="match status" value="1"/>
</dbReference>
<evidence type="ECO:0000256" key="1">
    <source>
        <dbReference type="ARBA" id="ARBA00004141"/>
    </source>
</evidence>
<keyword evidence="3 5" id="KW-1133">Transmembrane helix</keyword>
<keyword evidence="8" id="KW-1185">Reference proteome</keyword>
<feature type="transmembrane region" description="Helical" evidence="5">
    <location>
        <begin position="60"/>
        <end position="80"/>
    </location>
</feature>
<dbReference type="CDD" id="cd17365">
    <property type="entry name" value="MFS_PcaK_like"/>
    <property type="match status" value="1"/>
</dbReference>
<feature type="transmembrane region" description="Helical" evidence="5">
    <location>
        <begin position="286"/>
        <end position="309"/>
    </location>
</feature>
<dbReference type="EMBL" id="QFWT01000005">
    <property type="protein sequence ID" value="PWI33428.1"/>
    <property type="molecule type" value="Genomic_DNA"/>
</dbReference>
<feature type="transmembrane region" description="Helical" evidence="5">
    <location>
        <begin position="146"/>
        <end position="165"/>
    </location>
</feature>
<evidence type="ECO:0000256" key="2">
    <source>
        <dbReference type="ARBA" id="ARBA00022692"/>
    </source>
</evidence>
<keyword evidence="4 5" id="KW-0472">Membrane</keyword>
<dbReference type="RefSeq" id="WP_109320012.1">
    <property type="nucleotide sequence ID" value="NZ_QFWT01000005.1"/>
</dbReference>
<dbReference type="PANTHER" id="PTHR23508:SF10">
    <property type="entry name" value="CARBOXYLIC ACID TRANSPORTER PROTEIN HOMOLOG"/>
    <property type="match status" value="1"/>
</dbReference>
<dbReference type="InterPro" id="IPR036259">
    <property type="entry name" value="MFS_trans_sf"/>
</dbReference>
<evidence type="ECO:0000256" key="5">
    <source>
        <dbReference type="SAM" id="Phobius"/>
    </source>
</evidence>
<gene>
    <name evidence="7" type="ORF">DI392_11320</name>
</gene>
<evidence type="ECO:0000259" key="6">
    <source>
        <dbReference type="PROSITE" id="PS50850"/>
    </source>
</evidence>
<organism evidence="7 8">
    <name type="scientific">Vibrio albus</name>
    <dbReference type="NCBI Taxonomy" id="2200953"/>
    <lineage>
        <taxon>Bacteria</taxon>
        <taxon>Pseudomonadati</taxon>
        <taxon>Pseudomonadota</taxon>
        <taxon>Gammaproteobacteria</taxon>
        <taxon>Vibrionales</taxon>
        <taxon>Vibrionaceae</taxon>
        <taxon>Vibrio</taxon>
    </lineage>
</organism>
<evidence type="ECO:0000313" key="7">
    <source>
        <dbReference type="EMBL" id="PWI33428.1"/>
    </source>
</evidence>
<protein>
    <submittedName>
        <fullName evidence="7">MFS transporter</fullName>
    </submittedName>
</protein>